<name>A0A8S2WG81_9BILA</name>
<reference evidence="2" key="1">
    <citation type="submission" date="2021-02" db="EMBL/GenBank/DDBJ databases">
        <authorList>
            <person name="Nowell W R."/>
        </authorList>
    </citation>
    <scope>NUCLEOTIDE SEQUENCE</scope>
</reference>
<dbReference type="InterPro" id="IPR000477">
    <property type="entry name" value="RT_dom"/>
</dbReference>
<dbReference type="GO" id="GO:0003824">
    <property type="term" value="F:catalytic activity"/>
    <property type="evidence" value="ECO:0007669"/>
    <property type="project" value="InterPro"/>
</dbReference>
<feature type="domain" description="Reverse transcriptase" evidence="1">
    <location>
        <begin position="473"/>
        <end position="749"/>
    </location>
</feature>
<dbReference type="PANTHER" id="PTHR19446">
    <property type="entry name" value="REVERSE TRANSCRIPTASES"/>
    <property type="match status" value="1"/>
</dbReference>
<organism evidence="2 3">
    <name type="scientific">Rotaria magnacalcarata</name>
    <dbReference type="NCBI Taxonomy" id="392030"/>
    <lineage>
        <taxon>Eukaryota</taxon>
        <taxon>Metazoa</taxon>
        <taxon>Spiralia</taxon>
        <taxon>Gnathifera</taxon>
        <taxon>Rotifera</taxon>
        <taxon>Eurotatoria</taxon>
        <taxon>Bdelloidea</taxon>
        <taxon>Philodinida</taxon>
        <taxon>Philodinidae</taxon>
        <taxon>Rotaria</taxon>
    </lineage>
</organism>
<feature type="non-terminal residue" evidence="2">
    <location>
        <position position="784"/>
    </location>
</feature>
<dbReference type="Pfam" id="PF00078">
    <property type="entry name" value="RVT_1"/>
    <property type="match status" value="1"/>
</dbReference>
<accession>A0A8S2WG81</accession>
<protein>
    <recommendedName>
        <fullName evidence="1">Reverse transcriptase domain-containing protein</fullName>
    </recommendedName>
</protein>
<evidence type="ECO:0000313" key="3">
    <source>
        <dbReference type="Proteomes" id="UP000681720"/>
    </source>
</evidence>
<sequence length="784" mass="90840">MSDSDICKQWKKERPTIEYQALNLLLFNIQCLSTHIADLDFLISTYIPQICILTGVGSKIKNPPNIPLYNWICQEGTNAFGGVAIIIHNSLKTKTIVQAPNFILIELTVLSESILIGAIYVPPGSSVPFNLLETRVSKNFYIFGDYNAKHSQWRCNTNNSSGNDLKSWLDEKGYQLIAPIKPTSKRSDAVIDFGITNDATRWRSETIIEGTSDHYPVYFEASFSVSEKGYFKKTNWNIYHFFLQNICEYLNVVVYNLDAEDFFYLFALLLSSLSDRVSEFLPVTKYRSLWPPYLVTLAKKQNKLRKKYRKTRVLKDLEEYIHWKRVYADERCLYQQKQTENQLAWIAQGNNIWKVVHPIFHPYSPALSGLTTHEGIIKNPQTIVDPLADHYEKHFETPTHDYGISAHVEATEAYTNISYLPNIPLEQISIEEVHSTLKRTQNKKSTDCDGISAFHLKQIPEEFIKIITIGFNKMAETGTYLKRSKHTKVICICKEGMYPTVKKLRTISLISNIGKLFEKIIHKRILKWCKEKGIYIDEQSSFTPERRLQTRILTLVEDLRLTVAACNRPALVIFVDFLSAFDRIWYPMLIRNLIRLDCPLPIIRWIFLWLQEQTMSIHYENTVSRPIKLYVGTPQGSVLAATLFLLHVHYLPQYFTNMATHLFADDLAITIVGSIEKKFSHNINELEAQATRAMDILSKYSYDYILPVNIDNTNALLVHSVGAPQYPVITYRSTKIKFVKKFKYLSVQITTKLDWGDYISHRTRRIRNIYNALRILFYRIPLSH</sequence>
<dbReference type="SUPFAM" id="SSF56219">
    <property type="entry name" value="DNase I-like"/>
    <property type="match status" value="1"/>
</dbReference>
<gene>
    <name evidence="2" type="ORF">GIL414_LOCUS31977</name>
</gene>
<dbReference type="Pfam" id="PF14529">
    <property type="entry name" value="Exo_endo_phos_2"/>
    <property type="match status" value="1"/>
</dbReference>
<proteinExistence type="predicted"/>
<dbReference type="CDD" id="cd01650">
    <property type="entry name" value="RT_nLTR_like"/>
    <property type="match status" value="1"/>
</dbReference>
<dbReference type="InterPro" id="IPR036691">
    <property type="entry name" value="Endo/exonu/phosph_ase_sf"/>
</dbReference>
<dbReference type="EMBL" id="CAJOBJ010066540">
    <property type="protein sequence ID" value="CAF4441246.1"/>
    <property type="molecule type" value="Genomic_DNA"/>
</dbReference>
<dbReference type="InterPro" id="IPR005135">
    <property type="entry name" value="Endo/exonuclease/phosphatase"/>
</dbReference>
<dbReference type="SUPFAM" id="SSF56672">
    <property type="entry name" value="DNA/RNA polymerases"/>
    <property type="match status" value="1"/>
</dbReference>
<comment type="caution">
    <text evidence="2">The sequence shown here is derived from an EMBL/GenBank/DDBJ whole genome shotgun (WGS) entry which is preliminary data.</text>
</comment>
<evidence type="ECO:0000313" key="2">
    <source>
        <dbReference type="EMBL" id="CAF4441246.1"/>
    </source>
</evidence>
<dbReference type="Gene3D" id="3.60.10.10">
    <property type="entry name" value="Endonuclease/exonuclease/phosphatase"/>
    <property type="match status" value="1"/>
</dbReference>
<dbReference type="Proteomes" id="UP000681720">
    <property type="component" value="Unassembled WGS sequence"/>
</dbReference>
<dbReference type="InterPro" id="IPR043502">
    <property type="entry name" value="DNA/RNA_pol_sf"/>
</dbReference>
<dbReference type="AlphaFoldDB" id="A0A8S2WG81"/>
<dbReference type="PROSITE" id="PS50878">
    <property type="entry name" value="RT_POL"/>
    <property type="match status" value="1"/>
</dbReference>
<evidence type="ECO:0000259" key="1">
    <source>
        <dbReference type="PROSITE" id="PS50878"/>
    </source>
</evidence>